<gene>
    <name evidence="1" type="ORF">MGAL_10B034884</name>
</gene>
<accession>A0A8B6EZH7</accession>
<protein>
    <submittedName>
        <fullName evidence="1">Uncharacterized protein</fullName>
    </submittedName>
</protein>
<name>A0A8B6EZH7_MYTGA</name>
<dbReference type="AlphaFoldDB" id="A0A8B6EZH7"/>
<evidence type="ECO:0000313" key="2">
    <source>
        <dbReference type="Proteomes" id="UP000596742"/>
    </source>
</evidence>
<keyword evidence="2" id="KW-1185">Reference proteome</keyword>
<organism evidence="1 2">
    <name type="scientific">Mytilus galloprovincialis</name>
    <name type="common">Mediterranean mussel</name>
    <dbReference type="NCBI Taxonomy" id="29158"/>
    <lineage>
        <taxon>Eukaryota</taxon>
        <taxon>Metazoa</taxon>
        <taxon>Spiralia</taxon>
        <taxon>Lophotrochozoa</taxon>
        <taxon>Mollusca</taxon>
        <taxon>Bivalvia</taxon>
        <taxon>Autobranchia</taxon>
        <taxon>Pteriomorphia</taxon>
        <taxon>Mytilida</taxon>
        <taxon>Mytiloidea</taxon>
        <taxon>Mytilidae</taxon>
        <taxon>Mytilinae</taxon>
        <taxon>Mytilus</taxon>
    </lineage>
</organism>
<sequence length="136" mass="12416">MVVGSVGYGGGGGGFGLGGGGGGLLILGGRGGGRGGGGKGGYGSGYGGGSGGGYSVGSGIGGGALLVLGTGGGGGGGKKGREMDTCCKCYQGSVILTVVTVEVVELDSLVVAGIGGSDVIVWRCGCGLDMVGSVMM</sequence>
<evidence type="ECO:0000313" key="1">
    <source>
        <dbReference type="EMBL" id="VDI41231.1"/>
    </source>
</evidence>
<dbReference type="EMBL" id="UYJE01005873">
    <property type="protein sequence ID" value="VDI41231.1"/>
    <property type="molecule type" value="Genomic_DNA"/>
</dbReference>
<proteinExistence type="predicted"/>
<dbReference type="Proteomes" id="UP000596742">
    <property type="component" value="Unassembled WGS sequence"/>
</dbReference>
<comment type="caution">
    <text evidence="1">The sequence shown here is derived from an EMBL/GenBank/DDBJ whole genome shotgun (WGS) entry which is preliminary data.</text>
</comment>
<reference evidence="1" key="1">
    <citation type="submission" date="2018-11" db="EMBL/GenBank/DDBJ databases">
        <authorList>
            <person name="Alioto T."/>
            <person name="Alioto T."/>
        </authorList>
    </citation>
    <scope>NUCLEOTIDE SEQUENCE</scope>
</reference>